<dbReference type="Proteomes" id="UP001362999">
    <property type="component" value="Unassembled WGS sequence"/>
</dbReference>
<feature type="compositionally biased region" description="Basic and acidic residues" evidence="1">
    <location>
        <begin position="364"/>
        <end position="373"/>
    </location>
</feature>
<keyword evidence="3" id="KW-1185">Reference proteome</keyword>
<organism evidence="2 3">
    <name type="scientific">Favolaschia claudopus</name>
    <dbReference type="NCBI Taxonomy" id="2862362"/>
    <lineage>
        <taxon>Eukaryota</taxon>
        <taxon>Fungi</taxon>
        <taxon>Dikarya</taxon>
        <taxon>Basidiomycota</taxon>
        <taxon>Agaricomycotina</taxon>
        <taxon>Agaricomycetes</taxon>
        <taxon>Agaricomycetidae</taxon>
        <taxon>Agaricales</taxon>
        <taxon>Marasmiineae</taxon>
        <taxon>Mycenaceae</taxon>
        <taxon>Favolaschia</taxon>
    </lineage>
</organism>
<reference evidence="2 3" key="1">
    <citation type="journal article" date="2024" name="J Genomics">
        <title>Draft genome sequencing and assembly of Favolaschia claudopus CIRM-BRFM 2984 isolated from oak limbs.</title>
        <authorList>
            <person name="Navarro D."/>
            <person name="Drula E."/>
            <person name="Chaduli D."/>
            <person name="Cazenave R."/>
            <person name="Ahrendt S."/>
            <person name="Wang J."/>
            <person name="Lipzen A."/>
            <person name="Daum C."/>
            <person name="Barry K."/>
            <person name="Grigoriev I.V."/>
            <person name="Favel A."/>
            <person name="Rosso M.N."/>
            <person name="Martin F."/>
        </authorList>
    </citation>
    <scope>NUCLEOTIDE SEQUENCE [LARGE SCALE GENOMIC DNA]</scope>
    <source>
        <strain evidence="2 3">CIRM-BRFM 2984</strain>
    </source>
</reference>
<feature type="region of interest" description="Disordered" evidence="1">
    <location>
        <begin position="32"/>
        <end position="93"/>
    </location>
</feature>
<gene>
    <name evidence="2" type="ORF">R3P38DRAFT_3190809</name>
</gene>
<dbReference type="AlphaFoldDB" id="A0AAW0BNN5"/>
<evidence type="ECO:0000313" key="3">
    <source>
        <dbReference type="Proteomes" id="UP001362999"/>
    </source>
</evidence>
<feature type="region of interest" description="Disordered" evidence="1">
    <location>
        <begin position="136"/>
        <end position="160"/>
    </location>
</feature>
<name>A0AAW0BNN5_9AGAR</name>
<sequence>MCRAVVDGTACTCERYSPPIDPEAPLMCRECGHGESRHDIPSKAEHKKRRNRKREQREGEGDETDQDGGEPKKKKKRKASKTASASAKATSGKPTIQAIFKAHAGADTKSICDLLPPTAPVNDFTAAAAKKEALTGFRPTQAAQGNGKKKSAPKTPKTPSSPVVYEIVLLTDGVSSKYKLRGSEKAPSPQDVLMRGKHGCVARDVAINANWDHKQCTTEMANLFEQPFQAAGVKPNTRDSVSWVVVGKTYQSLFVVEDKLQPTGACLLKHKHKTTEGSWRVYLALKKTITPATYRSWYEAPPQEAATSEADMSVISEVDIDDNDKSSDDAIADWSRHGGSGSTDDSDSESDTPAPSPTQRCSKRKYEETRSDTEDTDDEDAKRIKIQKLTAEKGKAVVRHTTPVASTSYIGGRVDTDYNAFRDLIERAQNLDRVTPPARFVTGYKSEYINPWKSLYNIPRL</sequence>
<feature type="region of interest" description="Disordered" evidence="1">
    <location>
        <begin position="320"/>
        <end position="381"/>
    </location>
</feature>
<protein>
    <submittedName>
        <fullName evidence="2">Uncharacterized protein</fullName>
    </submittedName>
</protein>
<feature type="compositionally biased region" description="Low complexity" evidence="1">
    <location>
        <begin position="81"/>
        <end position="93"/>
    </location>
</feature>
<feature type="compositionally biased region" description="Basic and acidic residues" evidence="1">
    <location>
        <begin position="32"/>
        <end position="44"/>
    </location>
</feature>
<proteinExistence type="predicted"/>
<comment type="caution">
    <text evidence="2">The sequence shown here is derived from an EMBL/GenBank/DDBJ whole genome shotgun (WGS) entry which is preliminary data.</text>
</comment>
<dbReference type="EMBL" id="JAWWNJ010000029">
    <property type="protein sequence ID" value="KAK7027723.1"/>
    <property type="molecule type" value="Genomic_DNA"/>
</dbReference>
<evidence type="ECO:0000256" key="1">
    <source>
        <dbReference type="SAM" id="MobiDB-lite"/>
    </source>
</evidence>
<accession>A0AAW0BNN5</accession>
<evidence type="ECO:0000313" key="2">
    <source>
        <dbReference type="EMBL" id="KAK7027723.1"/>
    </source>
</evidence>
<feature type="compositionally biased region" description="Basic residues" evidence="1">
    <location>
        <begin position="45"/>
        <end position="54"/>
    </location>
</feature>